<accession>A0A401FX89</accession>
<feature type="domain" description="ABC transmembrane type-1" evidence="12">
    <location>
        <begin position="103"/>
        <end position="304"/>
    </location>
</feature>
<keyword evidence="4" id="KW-0533">Nickel</keyword>
<dbReference type="EMBL" id="BEXT01000001">
    <property type="protein sequence ID" value="GBC61566.1"/>
    <property type="molecule type" value="Genomic_DNA"/>
</dbReference>
<comment type="caution">
    <text evidence="13">The sequence shown here is derived from an EMBL/GenBank/DDBJ whole genome shotgun (WGS) entry which is preliminary data.</text>
</comment>
<keyword evidence="5 11" id="KW-0812">Transmembrane</keyword>
<evidence type="ECO:0000259" key="12">
    <source>
        <dbReference type="PROSITE" id="PS50928"/>
    </source>
</evidence>
<dbReference type="Proteomes" id="UP000288096">
    <property type="component" value="Unassembled WGS sequence"/>
</dbReference>
<feature type="transmembrane region" description="Helical" evidence="11">
    <location>
        <begin position="177"/>
        <end position="200"/>
    </location>
</feature>
<evidence type="ECO:0000256" key="7">
    <source>
        <dbReference type="ARBA" id="ARBA00023065"/>
    </source>
</evidence>
<feature type="transmembrane region" description="Helical" evidence="11">
    <location>
        <begin position="281"/>
        <end position="307"/>
    </location>
</feature>
<evidence type="ECO:0000256" key="1">
    <source>
        <dbReference type="ARBA" id="ARBA00004651"/>
    </source>
</evidence>
<evidence type="ECO:0000256" key="11">
    <source>
        <dbReference type="RuleBase" id="RU363032"/>
    </source>
</evidence>
<dbReference type="InterPro" id="IPR045621">
    <property type="entry name" value="BPD_transp_1_N"/>
</dbReference>
<feature type="transmembrane region" description="Helical" evidence="11">
    <location>
        <begin position="109"/>
        <end position="131"/>
    </location>
</feature>
<feature type="transmembrane region" description="Helical" evidence="11">
    <location>
        <begin position="15"/>
        <end position="37"/>
    </location>
</feature>
<evidence type="ECO:0000256" key="2">
    <source>
        <dbReference type="ARBA" id="ARBA00022448"/>
    </source>
</evidence>
<dbReference type="NCBIfam" id="NF045470">
    <property type="entry name" value="Opp2B"/>
    <property type="match status" value="1"/>
</dbReference>
<reference evidence="14" key="2">
    <citation type="submission" date="2019-01" db="EMBL/GenBank/DDBJ databases">
        <title>Genome sequence of Desulfonema ishimotonii strain Tokyo 01.</title>
        <authorList>
            <person name="Fukui M."/>
        </authorList>
    </citation>
    <scope>NUCLEOTIDE SEQUENCE [LARGE SCALE GENOMIC DNA]</scope>
    <source>
        <strain evidence="14">Tokyo 01</strain>
    </source>
</reference>
<organism evidence="13 14">
    <name type="scientific">Desulfonema ishimotonii</name>
    <dbReference type="NCBI Taxonomy" id="45657"/>
    <lineage>
        <taxon>Bacteria</taxon>
        <taxon>Pseudomonadati</taxon>
        <taxon>Thermodesulfobacteriota</taxon>
        <taxon>Desulfobacteria</taxon>
        <taxon>Desulfobacterales</taxon>
        <taxon>Desulfococcaceae</taxon>
        <taxon>Desulfonema</taxon>
    </lineage>
</organism>
<evidence type="ECO:0000256" key="3">
    <source>
        <dbReference type="ARBA" id="ARBA00022475"/>
    </source>
</evidence>
<comment type="similarity">
    <text evidence="10">Belongs to the binding-protein-dependent transport system permease family. OppBC subfamily.</text>
</comment>
<comment type="subcellular location">
    <subcellularLocation>
        <location evidence="1 11">Cell membrane</location>
        <topology evidence="1 11">Multi-pass membrane protein</topology>
    </subcellularLocation>
</comment>
<feature type="transmembrane region" description="Helical" evidence="11">
    <location>
        <begin position="239"/>
        <end position="261"/>
    </location>
</feature>
<reference evidence="14" key="1">
    <citation type="submission" date="2017-11" db="EMBL/GenBank/DDBJ databases">
        <authorList>
            <person name="Watanabe M."/>
            <person name="Kojima H."/>
        </authorList>
    </citation>
    <scope>NUCLEOTIDE SEQUENCE [LARGE SCALE GENOMIC DNA]</scope>
    <source>
        <strain evidence="14">Tokyo 01</strain>
    </source>
</reference>
<evidence type="ECO:0000313" key="13">
    <source>
        <dbReference type="EMBL" id="GBC61566.1"/>
    </source>
</evidence>
<evidence type="ECO:0000256" key="8">
    <source>
        <dbReference type="ARBA" id="ARBA00023112"/>
    </source>
</evidence>
<dbReference type="InterPro" id="IPR000515">
    <property type="entry name" value="MetI-like"/>
</dbReference>
<proteinExistence type="inferred from homology"/>
<evidence type="ECO:0000256" key="9">
    <source>
        <dbReference type="ARBA" id="ARBA00023136"/>
    </source>
</evidence>
<keyword evidence="3" id="KW-1003">Cell membrane</keyword>
<dbReference type="Gene3D" id="1.10.3720.10">
    <property type="entry name" value="MetI-like"/>
    <property type="match status" value="1"/>
</dbReference>
<dbReference type="GO" id="GO:0005886">
    <property type="term" value="C:plasma membrane"/>
    <property type="evidence" value="ECO:0007669"/>
    <property type="project" value="UniProtKB-SubCell"/>
</dbReference>
<keyword evidence="14" id="KW-1185">Reference proteome</keyword>
<dbReference type="AlphaFoldDB" id="A0A401FX89"/>
<dbReference type="SUPFAM" id="SSF161098">
    <property type="entry name" value="MetI-like"/>
    <property type="match status" value="1"/>
</dbReference>
<dbReference type="GO" id="GO:0015099">
    <property type="term" value="F:nickel cation transmembrane transporter activity"/>
    <property type="evidence" value="ECO:0007669"/>
    <property type="project" value="InterPro"/>
</dbReference>
<dbReference type="Pfam" id="PF19300">
    <property type="entry name" value="BPD_transp_1_N"/>
    <property type="match status" value="1"/>
</dbReference>
<dbReference type="InterPro" id="IPR050045">
    <property type="entry name" value="Opp2B"/>
</dbReference>
<name>A0A401FX89_9BACT</name>
<dbReference type="CDD" id="cd06261">
    <property type="entry name" value="TM_PBP2"/>
    <property type="match status" value="1"/>
</dbReference>
<dbReference type="Pfam" id="PF00528">
    <property type="entry name" value="BPD_transp_1"/>
    <property type="match status" value="1"/>
</dbReference>
<keyword evidence="6 11" id="KW-1133">Transmembrane helix</keyword>
<evidence type="ECO:0000313" key="14">
    <source>
        <dbReference type="Proteomes" id="UP000288096"/>
    </source>
</evidence>
<keyword evidence="9 11" id="KW-0472">Membrane</keyword>
<keyword evidence="2 11" id="KW-0813">Transport</keyword>
<evidence type="ECO:0000256" key="6">
    <source>
        <dbReference type="ARBA" id="ARBA00022989"/>
    </source>
</evidence>
<sequence length="316" mass="34544">MSATRFARLTVKRGLHLLFVLWGISVITFGMVCLAPGDPAEVMLAARNDAPSPEKVAALRQELGLDDPLWLRYIRWLGHAVVLDLGRSYKTGEPVSREILSRLPATLELALSTFAFVVIFSTLSGVVSALCRDRMPDRLGRAGAILSISLPDYWLGLLLIFFLSLRLGLFPVMGREGAASFVLPVLTLGLSIAAVQGRVLRAGIIEIMSRDHVRFAHAKGLSQRSVFRRHVLRNALPPILTLWGMCLGHLLGGAVVVETVFSWPGLGKLSVEAVLNRDFPLIQGAVLFMALCYVVASQVTDLICRLLDPRISEGRA</sequence>
<feature type="transmembrane region" description="Helical" evidence="11">
    <location>
        <begin position="143"/>
        <end position="165"/>
    </location>
</feature>
<gene>
    <name evidence="13" type="ORF">DENIS_2528</name>
</gene>
<dbReference type="PROSITE" id="PS50928">
    <property type="entry name" value="ABC_TM1"/>
    <property type="match status" value="1"/>
</dbReference>
<keyword evidence="8" id="KW-0921">Nickel transport</keyword>
<evidence type="ECO:0000256" key="4">
    <source>
        <dbReference type="ARBA" id="ARBA00022596"/>
    </source>
</evidence>
<keyword evidence="7" id="KW-0406">Ion transport</keyword>
<dbReference type="PANTHER" id="PTHR43163:SF6">
    <property type="entry name" value="DIPEPTIDE TRANSPORT SYSTEM PERMEASE PROTEIN DPPB-RELATED"/>
    <property type="match status" value="1"/>
</dbReference>
<evidence type="ECO:0000256" key="5">
    <source>
        <dbReference type="ARBA" id="ARBA00022692"/>
    </source>
</evidence>
<protein>
    <submittedName>
        <fullName evidence="13">Nickel ABC transporter permease subunit NikB</fullName>
    </submittedName>
</protein>
<dbReference type="InterPro" id="IPR035906">
    <property type="entry name" value="MetI-like_sf"/>
</dbReference>
<evidence type="ECO:0000256" key="10">
    <source>
        <dbReference type="ARBA" id="ARBA00024202"/>
    </source>
</evidence>
<dbReference type="PANTHER" id="PTHR43163">
    <property type="entry name" value="DIPEPTIDE TRANSPORT SYSTEM PERMEASE PROTEIN DPPB-RELATED"/>
    <property type="match status" value="1"/>
</dbReference>